<dbReference type="InterPro" id="IPR009056">
    <property type="entry name" value="Cyt_c-like_dom"/>
</dbReference>
<dbReference type="Gene3D" id="1.10.760.10">
    <property type="entry name" value="Cytochrome c-like domain"/>
    <property type="match status" value="1"/>
</dbReference>
<dbReference type="SUPFAM" id="SSF46626">
    <property type="entry name" value="Cytochrome c"/>
    <property type="match status" value="1"/>
</dbReference>
<dbReference type="PROSITE" id="PS51007">
    <property type="entry name" value="CYTC"/>
    <property type="match status" value="1"/>
</dbReference>
<gene>
    <name evidence="5" type="ORF">METZ01_LOCUS126064</name>
</gene>
<reference evidence="5" key="1">
    <citation type="submission" date="2018-05" db="EMBL/GenBank/DDBJ databases">
        <authorList>
            <person name="Lanie J.A."/>
            <person name="Ng W.-L."/>
            <person name="Kazmierczak K.M."/>
            <person name="Andrzejewski T.M."/>
            <person name="Davidsen T.M."/>
            <person name="Wayne K.J."/>
            <person name="Tettelin H."/>
            <person name="Glass J.I."/>
            <person name="Rusch D."/>
            <person name="Podicherti R."/>
            <person name="Tsui H.-C.T."/>
            <person name="Winkler M.E."/>
        </authorList>
    </citation>
    <scope>NUCLEOTIDE SEQUENCE</scope>
</reference>
<dbReference type="GO" id="GO:0020037">
    <property type="term" value="F:heme binding"/>
    <property type="evidence" value="ECO:0007669"/>
    <property type="project" value="InterPro"/>
</dbReference>
<evidence type="ECO:0000256" key="3">
    <source>
        <dbReference type="ARBA" id="ARBA00023004"/>
    </source>
</evidence>
<dbReference type="AlphaFoldDB" id="A0A381Y8I5"/>
<accession>A0A381Y8I5</accession>
<sequence length="157" mass="17487">MVGLIFNSSLASGQRSDFYEASDFESVNIIRAASGICPQNRKTRTAPGRYLKKTNPLAPTKENIQKGKKLFLKNAKPTACKLCHGIRGNGNGNLARGMEPPPRNFTCGKVMKDVLDGQLFWVIRNGSKGTAMPAHKFSLSTEQIWQLILYIRRFLET</sequence>
<evidence type="ECO:0000313" key="5">
    <source>
        <dbReference type="EMBL" id="SVA73210.1"/>
    </source>
</evidence>
<dbReference type="Pfam" id="PF13442">
    <property type="entry name" value="Cytochrome_CBB3"/>
    <property type="match status" value="1"/>
</dbReference>
<evidence type="ECO:0000256" key="1">
    <source>
        <dbReference type="ARBA" id="ARBA00022617"/>
    </source>
</evidence>
<dbReference type="GO" id="GO:0046872">
    <property type="term" value="F:metal ion binding"/>
    <property type="evidence" value="ECO:0007669"/>
    <property type="project" value="UniProtKB-KW"/>
</dbReference>
<keyword evidence="2" id="KW-0479">Metal-binding</keyword>
<keyword evidence="3" id="KW-0408">Iron</keyword>
<evidence type="ECO:0000256" key="2">
    <source>
        <dbReference type="ARBA" id="ARBA00022723"/>
    </source>
</evidence>
<feature type="domain" description="Cytochrome c" evidence="4">
    <location>
        <begin position="62"/>
        <end position="155"/>
    </location>
</feature>
<dbReference type="InterPro" id="IPR036909">
    <property type="entry name" value="Cyt_c-like_dom_sf"/>
</dbReference>
<dbReference type="GO" id="GO:0009055">
    <property type="term" value="F:electron transfer activity"/>
    <property type="evidence" value="ECO:0007669"/>
    <property type="project" value="InterPro"/>
</dbReference>
<dbReference type="EMBL" id="UINC01017611">
    <property type="protein sequence ID" value="SVA73210.1"/>
    <property type="molecule type" value="Genomic_DNA"/>
</dbReference>
<proteinExistence type="predicted"/>
<name>A0A381Y8I5_9ZZZZ</name>
<keyword evidence="1" id="KW-0349">Heme</keyword>
<organism evidence="5">
    <name type="scientific">marine metagenome</name>
    <dbReference type="NCBI Taxonomy" id="408172"/>
    <lineage>
        <taxon>unclassified sequences</taxon>
        <taxon>metagenomes</taxon>
        <taxon>ecological metagenomes</taxon>
    </lineage>
</organism>
<protein>
    <recommendedName>
        <fullName evidence="4">Cytochrome c domain-containing protein</fullName>
    </recommendedName>
</protein>
<evidence type="ECO:0000259" key="4">
    <source>
        <dbReference type="PROSITE" id="PS51007"/>
    </source>
</evidence>